<dbReference type="InterPro" id="IPR010727">
    <property type="entry name" value="DUF1302"/>
</dbReference>
<keyword evidence="3" id="KW-1185">Reference proteome</keyword>
<keyword evidence="1" id="KW-0732">Signal</keyword>
<sequence>MHIPRSCPLPAKPGRFRKLRPIAAAAALAALLSSGAQAGETIDLGHDTTLDYSVTASYGAAVRTGTQSNTLLSPANINGDDGNRNFKRGDMTANRVSLLGEAHVKHDAFGALVRGSVFYDWAYSGTNSNNAPGTVNHSGPFNEFTGSARDYHESRAQLLDAYVYGAVPIESTQLSFKLGNQVVAWGESLFFANIAGAQGPADATKAFVPGAEVKDILLPVPQASVQWQVTPAFSLMGYYQFTFKPNQIFAPGSYFSTSDIVGPGAEFIIGPGFRIPRGPDISPSDWGQWGIGGRFRVFEDTEIGLYQLRYHDKNPSVVTSLFPTLQYQQKYFGGINLTGASFSTQLAGANVAGEISYKDGVPMLVDVAGSPTASRGKALQAQLSAIYAIGPTFLANSQSLLGEIAYLHVLGVDSVMGFDKLSNTRNSAAFQVGWSLTYNNVFDGWDLTVPLTYAQQFSGNAAVAGAFGTLMGYGDKRASVGLTFKYLNNLELNLTYAAFIGGASIANRPLSDRDYVAFNAKYSF</sequence>
<feature type="signal peptide" evidence="1">
    <location>
        <begin position="1"/>
        <end position="38"/>
    </location>
</feature>
<accession>A0ABM8TU61</accession>
<dbReference type="Pfam" id="PF06980">
    <property type="entry name" value="DUF1302"/>
    <property type="match status" value="1"/>
</dbReference>
<dbReference type="EMBL" id="CAJPVI010000071">
    <property type="protein sequence ID" value="CAG2160077.1"/>
    <property type="molecule type" value="Genomic_DNA"/>
</dbReference>
<feature type="chain" id="PRO_5045317360" description="DUF1302 domain-containing protein" evidence="1">
    <location>
        <begin position="39"/>
        <end position="524"/>
    </location>
</feature>
<evidence type="ECO:0000256" key="1">
    <source>
        <dbReference type="SAM" id="SignalP"/>
    </source>
</evidence>
<proteinExistence type="predicted"/>
<evidence type="ECO:0008006" key="4">
    <source>
        <dbReference type="Google" id="ProtNLM"/>
    </source>
</evidence>
<organism evidence="2 3">
    <name type="scientific">Cupriavidus numazuensis</name>
    <dbReference type="NCBI Taxonomy" id="221992"/>
    <lineage>
        <taxon>Bacteria</taxon>
        <taxon>Pseudomonadati</taxon>
        <taxon>Pseudomonadota</taxon>
        <taxon>Betaproteobacteria</taxon>
        <taxon>Burkholderiales</taxon>
        <taxon>Burkholderiaceae</taxon>
        <taxon>Cupriavidus</taxon>
    </lineage>
</organism>
<name>A0ABM8TU61_9BURK</name>
<dbReference type="Proteomes" id="UP000672657">
    <property type="component" value="Unassembled WGS sequence"/>
</dbReference>
<evidence type="ECO:0000313" key="2">
    <source>
        <dbReference type="EMBL" id="CAG2160077.1"/>
    </source>
</evidence>
<dbReference type="RefSeq" id="WP_211957966.1">
    <property type="nucleotide sequence ID" value="NZ_CAJPVI010000071.1"/>
</dbReference>
<comment type="caution">
    <text evidence="2">The sequence shown here is derived from an EMBL/GenBank/DDBJ whole genome shotgun (WGS) entry which is preliminary data.</text>
</comment>
<reference evidence="2 3" key="1">
    <citation type="submission" date="2021-03" db="EMBL/GenBank/DDBJ databases">
        <authorList>
            <person name="Peeters C."/>
        </authorList>
    </citation>
    <scope>NUCLEOTIDE SEQUENCE [LARGE SCALE GENOMIC DNA]</scope>
    <source>
        <strain evidence="2 3">LMG 26411</strain>
    </source>
</reference>
<protein>
    <recommendedName>
        <fullName evidence="4">DUF1302 domain-containing protein</fullName>
    </recommendedName>
</protein>
<evidence type="ECO:0000313" key="3">
    <source>
        <dbReference type="Proteomes" id="UP000672657"/>
    </source>
</evidence>
<gene>
    <name evidence="2" type="ORF">LMG26411_07202</name>
</gene>